<keyword evidence="2" id="KW-1185">Reference proteome</keyword>
<dbReference type="GO" id="GO:0045454">
    <property type="term" value="P:cell redox homeostasis"/>
    <property type="evidence" value="ECO:0007669"/>
    <property type="project" value="TreeGrafter"/>
</dbReference>
<sequence length="211" mass="23987">MRNLLVLLLIVGAAWYWKKGYGKNDISFDKTGSPTVVLFTAPQCGEHCQISVRFLRERGVPFEEKQVVLEDDNDSNTKLWKKYSSGQLPVTLIGNEKIMGNSKWDMIAALGQNFGDQYFTQAERTYFKKHFQADGKPKVALYGTDWCPSCAQLRTDFKDSQIDFVDIDVEKSGEFNQMTRVMEIPGYPATWFGYTRVHGTSIGDVKRAMSP</sequence>
<reference evidence="1 2" key="1">
    <citation type="submission" date="2018-05" db="EMBL/GenBank/DDBJ databases">
        <title>Genomic Encyclopedia of Type Strains, Phase IV (KMG-IV): sequencing the most valuable type-strain genomes for metagenomic binning, comparative biology and taxonomic classification.</title>
        <authorList>
            <person name="Goeker M."/>
        </authorList>
    </citation>
    <scope>NUCLEOTIDE SEQUENCE [LARGE SCALE GENOMIC DNA]</scope>
    <source>
        <strain evidence="1 2">DSM 19792</strain>
    </source>
</reference>
<dbReference type="RefSeq" id="WP_110257186.1">
    <property type="nucleotide sequence ID" value="NZ_QJKB01000009.1"/>
</dbReference>
<evidence type="ECO:0000313" key="2">
    <source>
        <dbReference type="Proteomes" id="UP000247792"/>
    </source>
</evidence>
<dbReference type="Gene3D" id="3.40.30.10">
    <property type="entry name" value="Glutaredoxin"/>
    <property type="match status" value="2"/>
</dbReference>
<comment type="caution">
    <text evidence="1">The sequence shown here is derived from an EMBL/GenBank/DDBJ whole genome shotgun (WGS) entry which is preliminary data.</text>
</comment>
<gene>
    <name evidence="1" type="ORF">DFR42_10954</name>
</gene>
<name>A0A318IYC6_9BURK</name>
<proteinExistence type="predicted"/>
<dbReference type="AlphaFoldDB" id="A0A318IYC6"/>
<dbReference type="PANTHER" id="PTHR34386:SF1">
    <property type="entry name" value="GLUTAREDOXIN-LIKE PROTEIN NRDH"/>
    <property type="match status" value="1"/>
</dbReference>
<dbReference type="PANTHER" id="PTHR34386">
    <property type="entry name" value="GLUTAREDOXIN"/>
    <property type="match status" value="1"/>
</dbReference>
<organism evidence="1 2">
    <name type="scientific">Undibacterium pigrum</name>
    <dbReference type="NCBI Taxonomy" id="401470"/>
    <lineage>
        <taxon>Bacteria</taxon>
        <taxon>Pseudomonadati</taxon>
        <taxon>Pseudomonadota</taxon>
        <taxon>Betaproteobacteria</taxon>
        <taxon>Burkholderiales</taxon>
        <taxon>Oxalobacteraceae</taxon>
        <taxon>Undibacterium</taxon>
    </lineage>
</organism>
<protein>
    <submittedName>
        <fullName evidence="1">Glutaredoxin</fullName>
    </submittedName>
</protein>
<dbReference type="OrthoDB" id="8991911at2"/>
<dbReference type="Proteomes" id="UP000247792">
    <property type="component" value="Unassembled WGS sequence"/>
</dbReference>
<dbReference type="InterPro" id="IPR036249">
    <property type="entry name" value="Thioredoxin-like_sf"/>
</dbReference>
<dbReference type="SUPFAM" id="SSF52833">
    <property type="entry name" value="Thioredoxin-like"/>
    <property type="match status" value="2"/>
</dbReference>
<dbReference type="EMBL" id="QJKB01000009">
    <property type="protein sequence ID" value="PXX39943.1"/>
    <property type="molecule type" value="Genomic_DNA"/>
</dbReference>
<accession>A0A318IYC6</accession>
<dbReference type="InterPro" id="IPR051548">
    <property type="entry name" value="Grx-like_ET"/>
</dbReference>
<dbReference type="GO" id="GO:0009055">
    <property type="term" value="F:electron transfer activity"/>
    <property type="evidence" value="ECO:0007669"/>
    <property type="project" value="TreeGrafter"/>
</dbReference>
<dbReference type="PROSITE" id="PS51354">
    <property type="entry name" value="GLUTAREDOXIN_2"/>
    <property type="match status" value="1"/>
</dbReference>
<evidence type="ECO:0000313" key="1">
    <source>
        <dbReference type="EMBL" id="PXX39943.1"/>
    </source>
</evidence>